<keyword evidence="14" id="KW-1185">Reference proteome</keyword>
<evidence type="ECO:0000256" key="10">
    <source>
        <dbReference type="SAM" id="Coils"/>
    </source>
</evidence>
<evidence type="ECO:0000256" key="8">
    <source>
        <dbReference type="ARBA" id="ARBA00023136"/>
    </source>
</evidence>
<accession>V6IY89</accession>
<evidence type="ECO:0000313" key="14">
    <source>
        <dbReference type="Proteomes" id="UP000018296"/>
    </source>
</evidence>
<dbReference type="eggNOG" id="COG1674">
    <property type="taxonomic scope" value="Bacteria"/>
</dbReference>
<keyword evidence="5 9" id="KW-0547">Nucleotide-binding</keyword>
<organism evidence="13 14">
    <name type="scientific">Sporolactobacillus laevolacticus DSM 442</name>
    <dbReference type="NCBI Taxonomy" id="1395513"/>
    <lineage>
        <taxon>Bacteria</taxon>
        <taxon>Bacillati</taxon>
        <taxon>Bacillota</taxon>
        <taxon>Bacilli</taxon>
        <taxon>Bacillales</taxon>
        <taxon>Sporolactobacillaceae</taxon>
        <taxon>Sporolactobacillus</taxon>
    </lineage>
</organism>
<keyword evidence="4" id="KW-0677">Repeat</keyword>
<dbReference type="CDD" id="cd01127">
    <property type="entry name" value="TrwB_TraG_TraD_VirD4"/>
    <property type="match status" value="1"/>
</dbReference>
<dbReference type="GO" id="GO:0005886">
    <property type="term" value="C:plasma membrane"/>
    <property type="evidence" value="ECO:0007669"/>
    <property type="project" value="UniProtKB-SubCell"/>
</dbReference>
<evidence type="ECO:0000256" key="5">
    <source>
        <dbReference type="ARBA" id="ARBA00022741"/>
    </source>
</evidence>
<keyword evidence="7 11" id="KW-1133">Transmembrane helix</keyword>
<dbReference type="PANTHER" id="PTHR22683:SF1">
    <property type="entry name" value="TYPE VII SECRETION SYSTEM PROTEIN ESSC"/>
    <property type="match status" value="1"/>
</dbReference>
<name>V6IY89_9BACL</name>
<evidence type="ECO:0000256" key="2">
    <source>
        <dbReference type="ARBA" id="ARBA00022475"/>
    </source>
</evidence>
<evidence type="ECO:0000259" key="12">
    <source>
        <dbReference type="PROSITE" id="PS50901"/>
    </source>
</evidence>
<gene>
    <name evidence="13" type="ORF">P343_07010</name>
</gene>
<dbReference type="Proteomes" id="UP000018296">
    <property type="component" value="Unassembled WGS sequence"/>
</dbReference>
<dbReference type="PANTHER" id="PTHR22683">
    <property type="entry name" value="SPORULATION PROTEIN RELATED"/>
    <property type="match status" value="1"/>
</dbReference>
<keyword evidence="10" id="KW-0175">Coiled coil</keyword>
<evidence type="ECO:0000256" key="1">
    <source>
        <dbReference type="ARBA" id="ARBA00004651"/>
    </source>
</evidence>
<evidence type="ECO:0000256" key="3">
    <source>
        <dbReference type="ARBA" id="ARBA00022692"/>
    </source>
</evidence>
<feature type="binding site" evidence="9">
    <location>
        <begin position="1005"/>
        <end position="1012"/>
    </location>
    <ligand>
        <name>ATP</name>
        <dbReference type="ChEBI" id="CHEBI:30616"/>
    </ligand>
</feature>
<feature type="transmembrane region" description="Helical" evidence="11">
    <location>
        <begin position="264"/>
        <end position="285"/>
    </location>
</feature>
<evidence type="ECO:0000256" key="9">
    <source>
        <dbReference type="PROSITE-ProRule" id="PRU00289"/>
    </source>
</evidence>
<dbReference type="GO" id="GO:0005524">
    <property type="term" value="F:ATP binding"/>
    <property type="evidence" value="ECO:0007669"/>
    <property type="project" value="UniProtKB-UniRule"/>
</dbReference>
<keyword evidence="13" id="KW-0131">Cell cycle</keyword>
<sequence>MEKLWLFTEEHAQVIDLQPFHKKEVVIGNEWSDTITLSYTLDEKIRLNWDQEDNNWKLHKQYAQSKWLVSITEPLQTGKVNMFCQQADDAPEASGYYIGSDIQLSISASETADFSFPEYKDDPGFQLSKEGKIWRIFSSSKGIPVYLNGERVHQSAPLEAGDVLFWGLNEWILESEDLLVVTAGNAFETRFAPTRNPKTMLADKYPDYQRIPRLIYERPNDKVKFSWPSDSDGDNRRNLWMMILPPVIMLIVMAVVLFVQPSGIYMLISIVMFLSTIVTSVYQYVRESRQTKERRKERKENYTNYLKEKREELNQLYEKQRFVLRYQFPNSAKLKELANQLSPRIWERSREDDDFLDIRLGVTTLPPDYEIQGSEQDLSNRSFDALYREAKTILDHYREINDVPLTIRLLDGPLGLVGKHSIIRKAVQQMVLQLVFFHSYHDLRFVVLFDEEEYTEWAWLKWLPHLKSLNTQGRSMVYSEQTRDQLLSGVYELMKERAHTDKKEKKIFLPHLVFVIASDKLIHEHEITEFLSKDFTDIGVSSIFLANTKDNLNENVSTIVRYVNEHAGDVLILNKVANGQTFQIDPFKKAGNERFARRLASLNHRSGYTNSIPDSVTFLEMMHAEDVHDLHIKERWAQHDPIQSLAVPVGLRSKNDVLELNLHEKAHGPHGLLAGTTGSGKSEFLQSYVLALATNFHPHDVAFLLIDFKGGGMAQLFEKLPHLLGTMTNINDEKNFSDRALAAVKSESRRRQLLFSENNINHINDYQLLYKQGKVKLPLPHLFIISDEFAELKKEEPDFIRELVTTARIGRSLGIHLILATQKPAGVVDDQIRSNSRFKIALRVQDKSDSNDILGNGDAAELKQVGRGYLQVGNNEMYELFQSAWSGAPYEKNIYTSEDDVFYVRDTGLYPISEVHAKKEVQAKKETELEAVVQAIADLYQEMGLERLKSPWIAPLPVHLVRPALAENLKKDDRFMIGLADHPEKQEQTPVYLNLRKEKNIALFGASGFGKTTTISSYLLEAARRYSPDQVHFYIFDFGSGGLLSFRALHHTGDYFRLDEKEKMDKFAKWMNQEIQKRKDLLRRTGVPNIELFNEQETDPLAYIKVIVDNFEALREEAADSMEEAFVRWAREGGSLGIQFVLSVSRANGIRPNLLASLPIRLSHYMTDQSEFYTIFSGSVKKNVEAIPGRALIKIDELETVQMYLPFEAKTAGEHLERLREEMRACNRIYPESETIYHVPMLPERLDVSEFLNYKKLDTQTIYLGLDEESVKPLGISIGQMNAFIIVGDSRKGKTNIIRFILEQIMRQNQAMIAISDSEELVFAKAAENHGWMYLDDSDMVELYADQLEHTLAAREQEVKEKMLETGQTRADIVANYPAYYLLIDGLDTFLRKIDSRLQTRIINLMKRFAPIGFCVIASGNQLEWKGYDPLVAELKNAKDALLLVRKTDQSVFTLPYISKEQALDVGFGYLIHQGQDRRLMIPRTDAPAFDTANR</sequence>
<comment type="caution">
    <text evidence="13">The sequence shown here is derived from an EMBL/GenBank/DDBJ whole genome shotgun (WGS) entry which is preliminary data.</text>
</comment>
<keyword evidence="3 11" id="KW-0812">Transmembrane</keyword>
<evidence type="ECO:0000313" key="13">
    <source>
        <dbReference type="EMBL" id="EST12377.1"/>
    </source>
</evidence>
<keyword evidence="6 9" id="KW-0067">ATP-binding</keyword>
<protein>
    <submittedName>
        <fullName evidence="13">Cell division protein FtsK</fullName>
    </submittedName>
</protein>
<dbReference type="SUPFAM" id="SSF52540">
    <property type="entry name" value="P-loop containing nucleoside triphosphate hydrolases"/>
    <property type="match status" value="3"/>
</dbReference>
<evidence type="ECO:0000256" key="4">
    <source>
        <dbReference type="ARBA" id="ARBA00022737"/>
    </source>
</evidence>
<evidence type="ECO:0000256" key="7">
    <source>
        <dbReference type="ARBA" id="ARBA00022989"/>
    </source>
</evidence>
<dbReference type="InterPro" id="IPR022206">
    <property type="entry name" value="Firmicutes_EssC_N"/>
</dbReference>
<dbReference type="InterPro" id="IPR023839">
    <property type="entry name" value="Firmicutes_EssC_C"/>
</dbReference>
<evidence type="ECO:0000256" key="6">
    <source>
        <dbReference type="ARBA" id="ARBA00022840"/>
    </source>
</evidence>
<dbReference type="NCBIfam" id="TIGR03928">
    <property type="entry name" value="T7_EssCb_Firm"/>
    <property type="match status" value="1"/>
</dbReference>
<feature type="domain" description="FtsK" evidence="12">
    <location>
        <begin position="655"/>
        <end position="851"/>
    </location>
</feature>
<dbReference type="EMBL" id="AWTC01000005">
    <property type="protein sequence ID" value="EST12377.1"/>
    <property type="molecule type" value="Genomic_DNA"/>
</dbReference>
<dbReference type="InterPro" id="IPR027417">
    <property type="entry name" value="P-loop_NTPase"/>
</dbReference>
<dbReference type="PROSITE" id="PS50901">
    <property type="entry name" value="FTSK"/>
    <property type="match status" value="2"/>
</dbReference>
<dbReference type="PATRIC" id="fig|1395513.3.peg.1419"/>
<dbReference type="GO" id="GO:0003677">
    <property type="term" value="F:DNA binding"/>
    <property type="evidence" value="ECO:0007669"/>
    <property type="project" value="InterPro"/>
</dbReference>
<reference evidence="13 14" key="1">
    <citation type="journal article" date="2013" name="Genome Announc.">
        <title>Genome Sequence of Sporolactobacillus laevolacticus DSM442, an Efficient Polymer-Grade D-Lactate Producer from Agricultural Waste Cottonseed as a Nitrogen Source.</title>
        <authorList>
            <person name="Wang H."/>
            <person name="Wang L."/>
            <person name="Ju J."/>
            <person name="Yu B."/>
            <person name="Ma Y."/>
        </authorList>
    </citation>
    <scope>NUCLEOTIDE SEQUENCE [LARGE SCALE GENOMIC DNA]</scope>
    <source>
        <strain evidence="13 14">DSM 442</strain>
    </source>
</reference>
<evidence type="ECO:0000256" key="11">
    <source>
        <dbReference type="SAM" id="Phobius"/>
    </source>
</evidence>
<dbReference type="Gene3D" id="3.40.50.300">
    <property type="entry name" value="P-loop containing nucleotide triphosphate hydrolases"/>
    <property type="match status" value="3"/>
</dbReference>
<dbReference type="Pfam" id="PF12538">
    <property type="entry name" value="FtsK_SpoIIIE_N"/>
    <property type="match status" value="1"/>
</dbReference>
<feature type="coiled-coil region" evidence="10">
    <location>
        <begin position="292"/>
        <end position="319"/>
    </location>
</feature>
<dbReference type="RefSeq" id="WP_023509677.1">
    <property type="nucleotide sequence ID" value="NZ_AWTC01000005.1"/>
</dbReference>
<dbReference type="STRING" id="1395513.P343_07010"/>
<dbReference type="GO" id="GO:0051301">
    <property type="term" value="P:cell division"/>
    <property type="evidence" value="ECO:0007669"/>
    <property type="project" value="UniProtKB-KW"/>
</dbReference>
<keyword evidence="2" id="KW-1003">Cell membrane</keyword>
<feature type="binding site" evidence="9">
    <location>
        <begin position="675"/>
        <end position="682"/>
    </location>
    <ligand>
        <name>ATP</name>
        <dbReference type="ChEBI" id="CHEBI:30616"/>
    </ligand>
</feature>
<feature type="domain" description="FtsK" evidence="12">
    <location>
        <begin position="988"/>
        <end position="1173"/>
    </location>
</feature>
<feature type="transmembrane region" description="Helical" evidence="11">
    <location>
        <begin position="239"/>
        <end position="258"/>
    </location>
</feature>
<keyword evidence="13" id="KW-0132">Cell division</keyword>
<comment type="subcellular location">
    <subcellularLocation>
        <location evidence="1">Cell membrane</location>
        <topology evidence="1">Multi-pass membrane protein</topology>
    </subcellularLocation>
</comment>
<keyword evidence="8 11" id="KW-0472">Membrane</keyword>
<dbReference type="InterPro" id="IPR050206">
    <property type="entry name" value="FtsK/SpoIIIE/SftA"/>
</dbReference>
<dbReference type="Pfam" id="PF01580">
    <property type="entry name" value="FtsK_SpoIIIE"/>
    <property type="match status" value="2"/>
</dbReference>
<proteinExistence type="predicted"/>
<dbReference type="InterPro" id="IPR002543">
    <property type="entry name" value="FtsK_dom"/>
</dbReference>